<dbReference type="Pfam" id="PF04909">
    <property type="entry name" value="Amidohydro_2"/>
    <property type="match status" value="1"/>
</dbReference>
<dbReference type="PANTHER" id="PTHR21240">
    <property type="entry name" value="2-AMINO-3-CARBOXYLMUCONATE-6-SEMIALDEHYDE DECARBOXYLASE"/>
    <property type="match status" value="1"/>
</dbReference>
<evidence type="ECO:0000259" key="2">
    <source>
        <dbReference type="Pfam" id="PF04909"/>
    </source>
</evidence>
<proteinExistence type="predicted"/>
<keyword evidence="4" id="KW-1185">Reference proteome</keyword>
<dbReference type="InterPro" id="IPR032465">
    <property type="entry name" value="ACMSD"/>
</dbReference>
<protein>
    <submittedName>
        <fullName evidence="3">Amidohydrolase</fullName>
    </submittedName>
</protein>
<dbReference type="EMBL" id="BSOS01000021">
    <property type="protein sequence ID" value="GLR66387.1"/>
    <property type="molecule type" value="Genomic_DNA"/>
</dbReference>
<accession>A0ABQ6A514</accession>
<dbReference type="PANTHER" id="PTHR21240:SF28">
    <property type="entry name" value="ISO-OROTATE DECARBOXYLASE (EUROFUNG)"/>
    <property type="match status" value="1"/>
</dbReference>
<evidence type="ECO:0000313" key="4">
    <source>
        <dbReference type="Proteomes" id="UP001156641"/>
    </source>
</evidence>
<organism evidence="3 4">
    <name type="scientific">Acidocella aquatica</name>
    <dbReference type="NCBI Taxonomy" id="1922313"/>
    <lineage>
        <taxon>Bacteria</taxon>
        <taxon>Pseudomonadati</taxon>
        <taxon>Pseudomonadota</taxon>
        <taxon>Alphaproteobacteria</taxon>
        <taxon>Acetobacterales</taxon>
        <taxon>Acidocellaceae</taxon>
        <taxon>Acidocella</taxon>
    </lineage>
</organism>
<dbReference type="RefSeq" id="WP_284257076.1">
    <property type="nucleotide sequence ID" value="NZ_BSOS01000021.1"/>
</dbReference>
<keyword evidence="1" id="KW-0456">Lyase</keyword>
<dbReference type="Proteomes" id="UP001156641">
    <property type="component" value="Unassembled WGS sequence"/>
</dbReference>
<reference evidence="4" key="1">
    <citation type="journal article" date="2019" name="Int. J. Syst. Evol. Microbiol.">
        <title>The Global Catalogue of Microorganisms (GCM) 10K type strain sequencing project: providing services to taxonomists for standard genome sequencing and annotation.</title>
        <authorList>
            <consortium name="The Broad Institute Genomics Platform"/>
            <consortium name="The Broad Institute Genome Sequencing Center for Infectious Disease"/>
            <person name="Wu L."/>
            <person name="Ma J."/>
        </authorList>
    </citation>
    <scope>NUCLEOTIDE SEQUENCE [LARGE SCALE GENOMIC DNA]</scope>
    <source>
        <strain evidence="4">NBRC 112502</strain>
    </source>
</reference>
<name>A0ABQ6A514_9PROT</name>
<comment type="caution">
    <text evidence="3">The sequence shown here is derived from an EMBL/GenBank/DDBJ whole genome shotgun (WGS) entry which is preliminary data.</text>
</comment>
<dbReference type="Gene3D" id="3.20.20.140">
    <property type="entry name" value="Metal-dependent hydrolases"/>
    <property type="match status" value="1"/>
</dbReference>
<sequence length="389" mass="43289">MTKTRRLITVDNHLSPPPWLVNELPERLRDAIFSHTGGYVERDGQRYLTRRGAATMGMAGTISETHVGPVGGSLDALLDSLTKGSWVGAVPAFDPEGRLKDMRRENVVAAVLIGDPIIGPRRTPVDVEAQIIYCRVVNDWLYDNYKDHLDIFAPGIHLPFLDPKACAVELERCAAKGMRPGLLPDALWDSPYDLPEWEPLWEVANALKVPLTLHIGGSRHREGEQSESSWMSTTTVMAGFYEASAAMGATLATFSIGGIFQKYPDLHVVVTEGGAFWLAGLMQFLDNYYNDRFGQSVRSMAKGVSLEAAPSEFIKRQGHASFMYDPLAIRLRHETSIDCLIWGNDYPHREGIFPDSQSYVERQFAGVPEDEIERITFGNAAKIFGFDIE</sequence>
<gene>
    <name evidence="3" type="ORF">GCM10010909_10670</name>
</gene>
<dbReference type="InterPro" id="IPR006680">
    <property type="entry name" value="Amidohydro-rel"/>
</dbReference>
<dbReference type="InterPro" id="IPR032466">
    <property type="entry name" value="Metal_Hydrolase"/>
</dbReference>
<feature type="domain" description="Amidohydrolase-related" evidence="2">
    <location>
        <begin position="88"/>
        <end position="386"/>
    </location>
</feature>
<evidence type="ECO:0000256" key="1">
    <source>
        <dbReference type="ARBA" id="ARBA00023239"/>
    </source>
</evidence>
<dbReference type="SUPFAM" id="SSF51556">
    <property type="entry name" value="Metallo-dependent hydrolases"/>
    <property type="match status" value="1"/>
</dbReference>
<evidence type="ECO:0000313" key="3">
    <source>
        <dbReference type="EMBL" id="GLR66387.1"/>
    </source>
</evidence>